<dbReference type="STRING" id="927665.HMPREF1535_02164"/>
<dbReference type="Proteomes" id="UP000033047">
    <property type="component" value="Unassembled WGS sequence"/>
</dbReference>
<comment type="caution">
    <text evidence="3">The sequence shown here is derived from an EMBL/GenBank/DDBJ whole genome shotgun (WGS) entry which is preliminary data.</text>
</comment>
<name>A0A0F5JF88_9BACT</name>
<keyword evidence="1" id="KW-0732">Signal</keyword>
<evidence type="ECO:0000313" key="4">
    <source>
        <dbReference type="Proteomes" id="UP000033047"/>
    </source>
</evidence>
<feature type="signal peptide" evidence="1">
    <location>
        <begin position="1"/>
        <end position="21"/>
    </location>
</feature>
<reference evidence="3 4" key="1">
    <citation type="submission" date="2013-04" db="EMBL/GenBank/DDBJ databases">
        <title>The Genome Sequence of Parabacteroides goldsteinii DSM 19448.</title>
        <authorList>
            <consortium name="The Broad Institute Genomics Platform"/>
            <person name="Earl A."/>
            <person name="Ward D."/>
            <person name="Feldgarden M."/>
            <person name="Gevers D."/>
            <person name="Martens E."/>
            <person name="Sakamoto M."/>
            <person name="Benno Y."/>
            <person name="Song Y."/>
            <person name="Liu C."/>
            <person name="Lee J."/>
            <person name="Bolanos M."/>
            <person name="Vaisanen M.L."/>
            <person name="Finegold S.M."/>
            <person name="Walker B."/>
            <person name="Young S."/>
            <person name="Zeng Q."/>
            <person name="Gargeya S."/>
            <person name="Fitzgerald M."/>
            <person name="Haas B."/>
            <person name="Abouelleil A."/>
            <person name="Allen A.W."/>
            <person name="Alvarado L."/>
            <person name="Arachchi H.M."/>
            <person name="Berlin A.M."/>
            <person name="Chapman S.B."/>
            <person name="Gainer-Dewar J."/>
            <person name="Goldberg J."/>
            <person name="Griggs A."/>
            <person name="Gujja S."/>
            <person name="Hansen M."/>
            <person name="Howarth C."/>
            <person name="Imamovic A."/>
            <person name="Ireland A."/>
            <person name="Larimer J."/>
            <person name="McCowan C."/>
            <person name="Murphy C."/>
            <person name="Pearson M."/>
            <person name="Poon T.W."/>
            <person name="Priest M."/>
            <person name="Roberts A."/>
            <person name="Saif S."/>
            <person name="Shea T."/>
            <person name="Sisk P."/>
            <person name="Sykes S."/>
            <person name="Wortman J."/>
            <person name="Nusbaum C."/>
            <person name="Birren B."/>
        </authorList>
    </citation>
    <scope>NUCLEOTIDE SEQUENCE [LARGE SCALE GENOMIC DNA]</scope>
    <source>
        <strain evidence="3 4">DSM 19448</strain>
    </source>
</reference>
<evidence type="ECO:0000256" key="1">
    <source>
        <dbReference type="SAM" id="SignalP"/>
    </source>
</evidence>
<accession>A0A0F5JF88</accession>
<dbReference type="PATRIC" id="fig|927665.4.peg.2222"/>
<dbReference type="RefSeq" id="WP_010800859.1">
    <property type="nucleotide sequence ID" value="NZ_KQ033912.1"/>
</dbReference>
<evidence type="ECO:0000259" key="2">
    <source>
        <dbReference type="Pfam" id="PF12984"/>
    </source>
</evidence>
<feature type="domain" description="DUF3868" evidence="2">
    <location>
        <begin position="6"/>
        <end position="112"/>
    </location>
</feature>
<protein>
    <recommendedName>
        <fullName evidence="2">DUF3868 domain-containing protein</fullName>
    </recommendedName>
</protein>
<dbReference type="EMBL" id="AQHV01000011">
    <property type="protein sequence ID" value="KKB56190.1"/>
    <property type="molecule type" value="Genomic_DNA"/>
</dbReference>
<organism evidence="3 4">
    <name type="scientific">Parabacteroides goldsteinii DSM 19448 = WAL 12034</name>
    <dbReference type="NCBI Taxonomy" id="927665"/>
    <lineage>
        <taxon>Bacteria</taxon>
        <taxon>Pseudomonadati</taxon>
        <taxon>Bacteroidota</taxon>
        <taxon>Bacteroidia</taxon>
        <taxon>Bacteroidales</taxon>
        <taxon>Tannerellaceae</taxon>
        <taxon>Parabacteroides</taxon>
    </lineage>
</organism>
<dbReference type="HOGENOM" id="CLU_1584899_0_0_10"/>
<dbReference type="Pfam" id="PF12984">
    <property type="entry name" value="DUF3868"/>
    <property type="match status" value="1"/>
</dbReference>
<feature type="chain" id="PRO_5002489226" description="DUF3868 domain-containing protein" evidence="1">
    <location>
        <begin position="22"/>
        <end position="178"/>
    </location>
</feature>
<gene>
    <name evidence="3" type="ORF">HMPREF1535_02164</name>
</gene>
<dbReference type="AlphaFoldDB" id="A0A0F5JF88"/>
<evidence type="ECO:0000313" key="3">
    <source>
        <dbReference type="EMBL" id="KKB56190.1"/>
    </source>
</evidence>
<proteinExistence type="predicted"/>
<sequence length="178" mass="20452">MKTPVYIFIFLLVALLFPVQAQSQTEAPATTYNGLINIKQNKAEVEGNLLKLDMDILLSGLSVGRYQTLILTPVLRKDNYLLRLSPIRINGANKHKMYERTIAFQGKQVADKNAYVVLKSAPTLLQEVNYKKEISFRPWMENAELLLLGELTDYDDIPVQTYTNVLTDRLYIRQEQEK</sequence>
<dbReference type="InterPro" id="IPR024480">
    <property type="entry name" value="DUF3868"/>
</dbReference>